<proteinExistence type="predicted"/>
<accession>A0A1G1THN7</accession>
<name>A0A1G1THN7_9BACT</name>
<sequence>MRAAAQTTDSLVSIPPAGAPVVLSPAGYPVSGVRPGGFGFWERAEAIQRRLDGLLSAPLFAPDSLLVVNAE</sequence>
<comment type="caution">
    <text evidence="1">The sequence shown here is derived from an EMBL/GenBank/DDBJ whole genome shotgun (WGS) entry which is preliminary data.</text>
</comment>
<dbReference type="RefSeq" id="WP_070743139.1">
    <property type="nucleotide sequence ID" value="NZ_MDZA01000155.1"/>
</dbReference>
<gene>
    <name evidence="1" type="ORF">BEN49_06915</name>
</gene>
<dbReference type="EMBL" id="MDZA01000155">
    <property type="protein sequence ID" value="OGX90392.1"/>
    <property type="molecule type" value="Genomic_DNA"/>
</dbReference>
<evidence type="ECO:0000313" key="1">
    <source>
        <dbReference type="EMBL" id="OGX90392.1"/>
    </source>
</evidence>
<reference evidence="1 2" key="1">
    <citation type="submission" date="2016-08" db="EMBL/GenBank/DDBJ databases">
        <title>Hymenobacter coccineus sp. nov., Hymenobacter lapidarius sp. nov. and Hymenobacter glacialis sp. nov., isolated from Antarctic soil.</title>
        <authorList>
            <person name="Sedlacek I."/>
            <person name="Kralova S."/>
            <person name="Kyrova K."/>
            <person name="Maslanova I."/>
            <person name="Stankova E."/>
            <person name="Vrbovska V."/>
            <person name="Nemec M."/>
            <person name="Bartak M."/>
            <person name="Svec P."/>
            <person name="Busse H.-J."/>
            <person name="Pantucek R."/>
        </authorList>
    </citation>
    <scope>NUCLEOTIDE SEQUENCE [LARGE SCALE GENOMIC DNA]</scope>
    <source>
        <strain evidence="1 2">CCM 8649</strain>
    </source>
</reference>
<dbReference type="Proteomes" id="UP000177506">
    <property type="component" value="Unassembled WGS sequence"/>
</dbReference>
<organism evidence="1 2">
    <name type="scientific">Hymenobacter coccineus</name>
    <dbReference type="NCBI Taxonomy" id="1908235"/>
    <lineage>
        <taxon>Bacteria</taxon>
        <taxon>Pseudomonadati</taxon>
        <taxon>Bacteroidota</taxon>
        <taxon>Cytophagia</taxon>
        <taxon>Cytophagales</taxon>
        <taxon>Hymenobacteraceae</taxon>
        <taxon>Hymenobacter</taxon>
    </lineage>
</organism>
<evidence type="ECO:0000313" key="2">
    <source>
        <dbReference type="Proteomes" id="UP000177506"/>
    </source>
</evidence>
<protein>
    <submittedName>
        <fullName evidence="1">Uncharacterized protein</fullName>
    </submittedName>
</protein>
<keyword evidence="2" id="KW-1185">Reference proteome</keyword>
<dbReference type="AlphaFoldDB" id="A0A1G1THN7"/>